<protein>
    <recommendedName>
        <fullName evidence="3">Bacteriocin biosynthesis cyclodehydratase domain-containing protein</fullName>
    </recommendedName>
</protein>
<name>A0A917F9J5_9MICO</name>
<comment type="caution">
    <text evidence="1">The sequence shown here is derived from an EMBL/GenBank/DDBJ whole genome shotgun (WGS) entry which is preliminary data.</text>
</comment>
<organism evidence="1 2">
    <name type="scientific">Ornithinimicrobium tianjinense</name>
    <dbReference type="NCBI Taxonomy" id="1195761"/>
    <lineage>
        <taxon>Bacteria</taxon>
        <taxon>Bacillati</taxon>
        <taxon>Actinomycetota</taxon>
        <taxon>Actinomycetes</taxon>
        <taxon>Micrococcales</taxon>
        <taxon>Ornithinimicrobiaceae</taxon>
        <taxon>Ornithinimicrobium</taxon>
    </lineage>
</organism>
<keyword evidence="2" id="KW-1185">Reference proteome</keyword>
<evidence type="ECO:0000313" key="2">
    <source>
        <dbReference type="Proteomes" id="UP000605670"/>
    </source>
</evidence>
<sequence>MTPSRPEDVPELRLGVGPGALMASQAGPRRLAETIGAALAWPSRPTGRPTCPVLGAGPVARHLSLLLGGVAATEQSAGPAVQVHHHVIPPDVALTTSRAGLLRLPVVVQPRRIVVGPLSGLPEGPCLHCLDLRRRDRDPAWPEVATALGHPARQLEPVPVVPEVLATAEGVVMLLIASVVAHRPVAAGLAHEIGPHAPHVVTRTWTRHPECPWHPGWR</sequence>
<dbReference type="AlphaFoldDB" id="A0A917F9J5"/>
<dbReference type="EMBL" id="BMEM01000006">
    <property type="protein sequence ID" value="GGF59896.1"/>
    <property type="molecule type" value="Genomic_DNA"/>
</dbReference>
<dbReference type="Gene3D" id="3.40.50.720">
    <property type="entry name" value="NAD(P)-binding Rossmann-like Domain"/>
    <property type="match status" value="1"/>
</dbReference>
<evidence type="ECO:0008006" key="3">
    <source>
        <dbReference type="Google" id="ProtNLM"/>
    </source>
</evidence>
<proteinExistence type="predicted"/>
<gene>
    <name evidence="1" type="ORF">GCM10011366_29640</name>
</gene>
<evidence type="ECO:0000313" key="1">
    <source>
        <dbReference type="EMBL" id="GGF59896.1"/>
    </source>
</evidence>
<reference evidence="1" key="2">
    <citation type="submission" date="2020-09" db="EMBL/GenBank/DDBJ databases">
        <authorList>
            <person name="Sun Q."/>
            <person name="Zhou Y."/>
        </authorList>
    </citation>
    <scope>NUCLEOTIDE SEQUENCE</scope>
    <source>
        <strain evidence="1">CGMCC 1.12160</strain>
    </source>
</reference>
<accession>A0A917F9J5</accession>
<dbReference type="Proteomes" id="UP000605670">
    <property type="component" value="Unassembled WGS sequence"/>
</dbReference>
<reference evidence="1" key="1">
    <citation type="journal article" date="2014" name="Int. J. Syst. Evol. Microbiol.">
        <title>Complete genome sequence of Corynebacterium casei LMG S-19264T (=DSM 44701T), isolated from a smear-ripened cheese.</title>
        <authorList>
            <consortium name="US DOE Joint Genome Institute (JGI-PGF)"/>
            <person name="Walter F."/>
            <person name="Albersmeier A."/>
            <person name="Kalinowski J."/>
            <person name="Ruckert C."/>
        </authorList>
    </citation>
    <scope>NUCLEOTIDE SEQUENCE</scope>
    <source>
        <strain evidence="1">CGMCC 1.12160</strain>
    </source>
</reference>